<dbReference type="PROSITE" id="PS50043">
    <property type="entry name" value="HTH_LUXR_2"/>
    <property type="match status" value="1"/>
</dbReference>
<dbReference type="GO" id="GO:0003677">
    <property type="term" value="F:DNA binding"/>
    <property type="evidence" value="ECO:0007669"/>
    <property type="project" value="UniProtKB-KW"/>
</dbReference>
<dbReference type="PRINTS" id="PR00038">
    <property type="entry name" value="HTHLUXR"/>
</dbReference>
<name>A0A9Q9IKR6_9ACTN</name>
<sequence length="208" mass="21623">MIRLAVVDDQALVREGLALILGAEPDIEVVAGFADGADLLRDPVPADIILMDLYLPGADGVATMRQLRSRQPEVKVLMLTTVGSAADVQRALAAGADGFVLKDATGAELAAAVRGAHAGVRPLSASAAELLWPRPAPAAGRGPDLSTLTPREREVLELLGQGLGNREIAGVLALAERTVKTHVSNVLAKLDVASRTQAALLARQLPGR</sequence>
<dbReference type="InterPro" id="IPR011006">
    <property type="entry name" value="CheY-like_superfamily"/>
</dbReference>
<protein>
    <submittedName>
        <fullName evidence="6">Response regulator transcription factor</fullName>
    </submittedName>
</protein>
<keyword evidence="2" id="KW-0238">DNA-binding</keyword>
<feature type="domain" description="HTH luxR-type" evidence="4">
    <location>
        <begin position="141"/>
        <end position="206"/>
    </location>
</feature>
<dbReference type="InterPro" id="IPR058245">
    <property type="entry name" value="NreC/VraR/RcsB-like_REC"/>
</dbReference>
<dbReference type="RefSeq" id="WP_033360313.1">
    <property type="nucleotide sequence ID" value="NZ_CP073767.1"/>
</dbReference>
<dbReference type="PROSITE" id="PS00622">
    <property type="entry name" value="HTH_LUXR_1"/>
    <property type="match status" value="1"/>
</dbReference>
<dbReference type="InterPro" id="IPR016032">
    <property type="entry name" value="Sig_transdc_resp-reg_C-effctor"/>
</dbReference>
<keyword evidence="1 3" id="KW-0597">Phosphoprotein</keyword>
<evidence type="ECO:0000256" key="1">
    <source>
        <dbReference type="ARBA" id="ARBA00022553"/>
    </source>
</evidence>
<dbReference type="PANTHER" id="PTHR43214:SF43">
    <property type="entry name" value="TWO-COMPONENT RESPONSE REGULATOR"/>
    <property type="match status" value="1"/>
</dbReference>
<dbReference type="EMBL" id="CP073767">
    <property type="protein sequence ID" value="UWZ57441.1"/>
    <property type="molecule type" value="Genomic_DNA"/>
</dbReference>
<dbReference type="GO" id="GO:0000160">
    <property type="term" value="P:phosphorelay signal transduction system"/>
    <property type="evidence" value="ECO:0007669"/>
    <property type="project" value="InterPro"/>
</dbReference>
<dbReference type="SMART" id="SM00421">
    <property type="entry name" value="HTH_LUXR"/>
    <property type="match status" value="1"/>
</dbReference>
<dbReference type="AlphaFoldDB" id="A0A9Q9IKR6"/>
<evidence type="ECO:0000313" key="7">
    <source>
        <dbReference type="Proteomes" id="UP001058003"/>
    </source>
</evidence>
<evidence type="ECO:0000256" key="2">
    <source>
        <dbReference type="ARBA" id="ARBA00023125"/>
    </source>
</evidence>
<accession>A0A9Q9IKR6</accession>
<dbReference type="CDD" id="cd17535">
    <property type="entry name" value="REC_NarL-like"/>
    <property type="match status" value="1"/>
</dbReference>
<gene>
    <name evidence="6" type="ORF">Daura_15535</name>
</gene>
<dbReference type="GO" id="GO:0006355">
    <property type="term" value="P:regulation of DNA-templated transcription"/>
    <property type="evidence" value="ECO:0007669"/>
    <property type="project" value="InterPro"/>
</dbReference>
<feature type="modified residue" description="4-aspartylphosphate" evidence="3">
    <location>
        <position position="52"/>
    </location>
</feature>
<reference evidence="6" key="1">
    <citation type="submission" date="2021-04" db="EMBL/GenBank/DDBJ databases">
        <title>Dactylosporangium aurantiacum NRRL B-8018 full assembly.</title>
        <authorList>
            <person name="Hartkoorn R.C."/>
            <person name="Beaudoing E."/>
            <person name="Hot D."/>
        </authorList>
    </citation>
    <scope>NUCLEOTIDE SEQUENCE</scope>
    <source>
        <strain evidence="6">NRRL B-8018</strain>
    </source>
</reference>
<dbReference type="InterPro" id="IPR000792">
    <property type="entry name" value="Tscrpt_reg_LuxR_C"/>
</dbReference>
<evidence type="ECO:0000313" key="6">
    <source>
        <dbReference type="EMBL" id="UWZ57441.1"/>
    </source>
</evidence>
<dbReference type="SUPFAM" id="SSF46894">
    <property type="entry name" value="C-terminal effector domain of the bipartite response regulators"/>
    <property type="match status" value="1"/>
</dbReference>
<organism evidence="6 7">
    <name type="scientific">Dactylosporangium aurantiacum</name>
    <dbReference type="NCBI Taxonomy" id="35754"/>
    <lineage>
        <taxon>Bacteria</taxon>
        <taxon>Bacillati</taxon>
        <taxon>Actinomycetota</taxon>
        <taxon>Actinomycetes</taxon>
        <taxon>Micromonosporales</taxon>
        <taxon>Micromonosporaceae</taxon>
        <taxon>Dactylosporangium</taxon>
    </lineage>
</organism>
<evidence type="ECO:0000259" key="4">
    <source>
        <dbReference type="PROSITE" id="PS50043"/>
    </source>
</evidence>
<evidence type="ECO:0000256" key="3">
    <source>
        <dbReference type="PROSITE-ProRule" id="PRU00169"/>
    </source>
</evidence>
<dbReference type="SMART" id="SM00448">
    <property type="entry name" value="REC"/>
    <property type="match status" value="1"/>
</dbReference>
<keyword evidence="7" id="KW-1185">Reference proteome</keyword>
<dbReference type="Pfam" id="PF00072">
    <property type="entry name" value="Response_reg"/>
    <property type="match status" value="1"/>
</dbReference>
<dbReference type="KEGG" id="daur:Daura_15535"/>
<dbReference type="Gene3D" id="3.40.50.2300">
    <property type="match status" value="1"/>
</dbReference>
<dbReference type="PROSITE" id="PS50110">
    <property type="entry name" value="RESPONSE_REGULATORY"/>
    <property type="match status" value="1"/>
</dbReference>
<evidence type="ECO:0000259" key="5">
    <source>
        <dbReference type="PROSITE" id="PS50110"/>
    </source>
</evidence>
<dbReference type="CDD" id="cd06170">
    <property type="entry name" value="LuxR_C_like"/>
    <property type="match status" value="1"/>
</dbReference>
<dbReference type="PANTHER" id="PTHR43214">
    <property type="entry name" value="TWO-COMPONENT RESPONSE REGULATOR"/>
    <property type="match status" value="1"/>
</dbReference>
<dbReference type="OrthoDB" id="3374006at2"/>
<dbReference type="InterPro" id="IPR039420">
    <property type="entry name" value="WalR-like"/>
</dbReference>
<dbReference type="Pfam" id="PF00196">
    <property type="entry name" value="GerE"/>
    <property type="match status" value="1"/>
</dbReference>
<proteinExistence type="predicted"/>
<dbReference type="Proteomes" id="UP001058003">
    <property type="component" value="Chromosome"/>
</dbReference>
<feature type="domain" description="Response regulatory" evidence="5">
    <location>
        <begin position="3"/>
        <end position="117"/>
    </location>
</feature>
<dbReference type="InterPro" id="IPR001789">
    <property type="entry name" value="Sig_transdc_resp-reg_receiver"/>
</dbReference>
<dbReference type="SUPFAM" id="SSF52172">
    <property type="entry name" value="CheY-like"/>
    <property type="match status" value="1"/>
</dbReference>